<protein>
    <recommendedName>
        <fullName evidence="7">Late embryogenesis abundant protein LEA-2 subgroup domain-containing protein</fullName>
    </recommendedName>
</protein>
<feature type="region of interest" description="Disordered" evidence="5">
    <location>
        <begin position="1"/>
        <end position="51"/>
    </location>
</feature>
<accession>A0AAW1YCJ6</accession>
<feature type="transmembrane region" description="Helical" evidence="6">
    <location>
        <begin position="60"/>
        <end position="90"/>
    </location>
</feature>
<evidence type="ECO:0000313" key="8">
    <source>
        <dbReference type="EMBL" id="KAK9946270.1"/>
    </source>
</evidence>
<dbReference type="SUPFAM" id="SSF117070">
    <property type="entry name" value="LEA14-like"/>
    <property type="match status" value="1"/>
</dbReference>
<evidence type="ECO:0000256" key="5">
    <source>
        <dbReference type="SAM" id="MobiDB-lite"/>
    </source>
</evidence>
<name>A0AAW1YCJ6_RUBAR</name>
<dbReference type="GO" id="GO:0005886">
    <property type="term" value="C:plasma membrane"/>
    <property type="evidence" value="ECO:0007669"/>
    <property type="project" value="TreeGrafter"/>
</dbReference>
<keyword evidence="9" id="KW-1185">Reference proteome</keyword>
<dbReference type="Pfam" id="PF03168">
    <property type="entry name" value="LEA_2"/>
    <property type="match status" value="1"/>
</dbReference>
<dbReference type="Proteomes" id="UP001457282">
    <property type="component" value="Unassembled WGS sequence"/>
</dbReference>
<sequence length="269" mass="29588">MTDRVYPSSSKLATNGATNGTTVTTTAANPTATKPQPLRQPYRPQPQYHHRRHRRSNRNLCCCCCFWSILILLTLALLAAIAGTAVYVLYRPHRPEFTVTSLKIGKLNLTDSPDGATSHLVTLFNLTLASKNPNNHLSFAYESFALTLTLSGNTDVQIANGSIPAFTSDTKNFTSFRSILSTSNDLDVESVKSLRSDLRRKTGVPMKLQMDTKVKVTMGGKLKSNKVGIRVTCQQIRGVAPKGKSPSAASVADSKCNVDLRIKIWRWTF</sequence>
<keyword evidence="4 6" id="KW-0472">Membrane</keyword>
<dbReference type="EMBL" id="JBEDUW010000002">
    <property type="protein sequence ID" value="KAK9946270.1"/>
    <property type="molecule type" value="Genomic_DNA"/>
</dbReference>
<evidence type="ECO:0000259" key="7">
    <source>
        <dbReference type="Pfam" id="PF03168"/>
    </source>
</evidence>
<organism evidence="8 9">
    <name type="scientific">Rubus argutus</name>
    <name type="common">Southern blackberry</name>
    <dbReference type="NCBI Taxonomy" id="59490"/>
    <lineage>
        <taxon>Eukaryota</taxon>
        <taxon>Viridiplantae</taxon>
        <taxon>Streptophyta</taxon>
        <taxon>Embryophyta</taxon>
        <taxon>Tracheophyta</taxon>
        <taxon>Spermatophyta</taxon>
        <taxon>Magnoliopsida</taxon>
        <taxon>eudicotyledons</taxon>
        <taxon>Gunneridae</taxon>
        <taxon>Pentapetalae</taxon>
        <taxon>rosids</taxon>
        <taxon>fabids</taxon>
        <taxon>Rosales</taxon>
        <taxon>Rosaceae</taxon>
        <taxon>Rosoideae</taxon>
        <taxon>Rosoideae incertae sedis</taxon>
        <taxon>Rubus</taxon>
    </lineage>
</organism>
<feature type="compositionally biased region" description="Low complexity" evidence="5">
    <location>
        <begin position="13"/>
        <end position="47"/>
    </location>
</feature>
<evidence type="ECO:0000256" key="2">
    <source>
        <dbReference type="ARBA" id="ARBA00022692"/>
    </source>
</evidence>
<comment type="subcellular location">
    <subcellularLocation>
        <location evidence="1">Membrane</location>
        <topology evidence="1">Single-pass membrane protein</topology>
    </subcellularLocation>
</comment>
<evidence type="ECO:0000256" key="6">
    <source>
        <dbReference type="SAM" id="Phobius"/>
    </source>
</evidence>
<dbReference type="InterPro" id="IPR004864">
    <property type="entry name" value="LEA_2"/>
</dbReference>
<dbReference type="PANTHER" id="PTHR31234:SF6">
    <property type="entry name" value="LATE EMBRYOGENESIS ABUNDANT PROTEIN LEA-2 SUBGROUP DOMAIN-CONTAINING PROTEIN"/>
    <property type="match status" value="1"/>
</dbReference>
<proteinExistence type="predicted"/>
<dbReference type="InterPro" id="IPR044839">
    <property type="entry name" value="NDR1-like"/>
</dbReference>
<reference evidence="8 9" key="1">
    <citation type="journal article" date="2023" name="G3 (Bethesda)">
        <title>A chromosome-length genome assembly and annotation of blackberry (Rubus argutus, cv. 'Hillquist').</title>
        <authorList>
            <person name="Bruna T."/>
            <person name="Aryal R."/>
            <person name="Dudchenko O."/>
            <person name="Sargent D.J."/>
            <person name="Mead D."/>
            <person name="Buti M."/>
            <person name="Cavallini A."/>
            <person name="Hytonen T."/>
            <person name="Andres J."/>
            <person name="Pham M."/>
            <person name="Weisz D."/>
            <person name="Mascagni F."/>
            <person name="Usai G."/>
            <person name="Natali L."/>
            <person name="Bassil N."/>
            <person name="Fernandez G.E."/>
            <person name="Lomsadze A."/>
            <person name="Armour M."/>
            <person name="Olukolu B."/>
            <person name="Poorten T."/>
            <person name="Britton C."/>
            <person name="Davik J."/>
            <person name="Ashrafi H."/>
            <person name="Aiden E.L."/>
            <person name="Borodovsky M."/>
            <person name="Worthington M."/>
        </authorList>
    </citation>
    <scope>NUCLEOTIDE SEQUENCE [LARGE SCALE GENOMIC DNA]</scope>
    <source>
        <strain evidence="8">PI 553951</strain>
    </source>
</reference>
<keyword evidence="2 6" id="KW-0812">Transmembrane</keyword>
<comment type="caution">
    <text evidence="8">The sequence shown here is derived from an EMBL/GenBank/DDBJ whole genome shotgun (WGS) entry which is preliminary data.</text>
</comment>
<evidence type="ECO:0000256" key="1">
    <source>
        <dbReference type="ARBA" id="ARBA00004167"/>
    </source>
</evidence>
<evidence type="ECO:0000256" key="3">
    <source>
        <dbReference type="ARBA" id="ARBA00022989"/>
    </source>
</evidence>
<keyword evidence="3 6" id="KW-1133">Transmembrane helix</keyword>
<dbReference type="PANTHER" id="PTHR31234">
    <property type="entry name" value="LATE EMBRYOGENESIS ABUNDANT (LEA) HYDROXYPROLINE-RICH GLYCOPROTEIN FAMILY"/>
    <property type="match status" value="1"/>
</dbReference>
<dbReference type="AlphaFoldDB" id="A0AAW1YCJ6"/>
<evidence type="ECO:0000256" key="4">
    <source>
        <dbReference type="ARBA" id="ARBA00023136"/>
    </source>
</evidence>
<evidence type="ECO:0000313" key="9">
    <source>
        <dbReference type="Proteomes" id="UP001457282"/>
    </source>
</evidence>
<feature type="domain" description="Late embryogenesis abundant protein LEA-2 subgroup" evidence="7">
    <location>
        <begin position="127"/>
        <end position="233"/>
    </location>
</feature>
<gene>
    <name evidence="8" type="ORF">M0R45_011743</name>
</gene>
<dbReference type="GO" id="GO:0098542">
    <property type="term" value="P:defense response to other organism"/>
    <property type="evidence" value="ECO:0007669"/>
    <property type="project" value="InterPro"/>
</dbReference>